<keyword evidence="1" id="KW-0812">Transmembrane</keyword>
<protein>
    <submittedName>
        <fullName evidence="2">Uncharacterized protein</fullName>
    </submittedName>
</protein>
<feature type="transmembrane region" description="Helical" evidence="1">
    <location>
        <begin position="45"/>
        <end position="72"/>
    </location>
</feature>
<dbReference type="AlphaFoldDB" id="A0A6C0EG30"/>
<accession>A0A6C0EG30</accession>
<keyword evidence="1" id="KW-1133">Transmembrane helix</keyword>
<sequence length="77" mass="8875">MDKFIEPVTGTIIDETIKIIKKKKNREKIMSKIIDPLLCDLTTRYYPHIITIIGMLIIIVLLLIVLLVIVLLDKNSE</sequence>
<evidence type="ECO:0000313" key="2">
    <source>
        <dbReference type="EMBL" id="QHT26295.1"/>
    </source>
</evidence>
<keyword evidence="1" id="KW-0472">Membrane</keyword>
<dbReference type="EMBL" id="MN739784">
    <property type="protein sequence ID" value="QHT26295.1"/>
    <property type="molecule type" value="Genomic_DNA"/>
</dbReference>
<name>A0A6C0EG30_9ZZZZ</name>
<reference evidence="2" key="1">
    <citation type="journal article" date="2020" name="Nature">
        <title>Giant virus diversity and host interactions through global metagenomics.</title>
        <authorList>
            <person name="Schulz F."/>
            <person name="Roux S."/>
            <person name="Paez-Espino D."/>
            <person name="Jungbluth S."/>
            <person name="Walsh D.A."/>
            <person name="Denef V.J."/>
            <person name="McMahon K.D."/>
            <person name="Konstantinidis K.T."/>
            <person name="Eloe-Fadrosh E.A."/>
            <person name="Kyrpides N.C."/>
            <person name="Woyke T."/>
        </authorList>
    </citation>
    <scope>NUCLEOTIDE SEQUENCE</scope>
    <source>
        <strain evidence="2">GVMAG-M-3300023179-27</strain>
    </source>
</reference>
<evidence type="ECO:0000256" key="1">
    <source>
        <dbReference type="SAM" id="Phobius"/>
    </source>
</evidence>
<proteinExistence type="predicted"/>
<organism evidence="2">
    <name type="scientific">viral metagenome</name>
    <dbReference type="NCBI Taxonomy" id="1070528"/>
    <lineage>
        <taxon>unclassified sequences</taxon>
        <taxon>metagenomes</taxon>
        <taxon>organismal metagenomes</taxon>
    </lineage>
</organism>